<name>R4VHJ7_9GAMM</name>
<feature type="transmembrane region" description="Helical" evidence="1">
    <location>
        <begin position="139"/>
        <end position="162"/>
    </location>
</feature>
<dbReference type="AlphaFoldDB" id="R4VHJ7"/>
<feature type="transmembrane region" description="Helical" evidence="1">
    <location>
        <begin position="54"/>
        <end position="75"/>
    </location>
</feature>
<dbReference type="Proteomes" id="UP000017881">
    <property type="component" value="Chromosome"/>
</dbReference>
<evidence type="ECO:0000256" key="1">
    <source>
        <dbReference type="SAM" id="Phobius"/>
    </source>
</evidence>
<keyword evidence="1" id="KW-0812">Transmembrane</keyword>
<dbReference type="KEGG" id="ssal:SPISAL_07785"/>
<dbReference type="EMBL" id="CP005963">
    <property type="protein sequence ID" value="AGM41651.1"/>
    <property type="molecule type" value="Genomic_DNA"/>
</dbReference>
<keyword evidence="3" id="KW-1185">Reference proteome</keyword>
<accession>R4VHJ7</accession>
<gene>
    <name evidence="2" type="ORF">SPISAL_07785</name>
</gene>
<protein>
    <submittedName>
        <fullName evidence="2">Uncharacterized protein</fullName>
    </submittedName>
</protein>
<feature type="transmembrane region" description="Helical" evidence="1">
    <location>
        <begin position="87"/>
        <end position="107"/>
    </location>
</feature>
<keyword evidence="1" id="KW-1133">Transmembrane helix</keyword>
<evidence type="ECO:0000313" key="3">
    <source>
        <dbReference type="Proteomes" id="UP000017881"/>
    </source>
</evidence>
<feature type="transmembrane region" description="Helical" evidence="1">
    <location>
        <begin position="23"/>
        <end position="42"/>
    </location>
</feature>
<dbReference type="RefSeq" id="WP_016353958.1">
    <property type="nucleotide sequence ID" value="NC_021291.1"/>
</dbReference>
<proteinExistence type="predicted"/>
<evidence type="ECO:0000313" key="2">
    <source>
        <dbReference type="EMBL" id="AGM41651.1"/>
    </source>
</evidence>
<dbReference type="HOGENOM" id="CLU_128121_0_0_6"/>
<organism evidence="2 3">
    <name type="scientific">Spiribacter salinus M19-40</name>
    <dbReference type="NCBI Taxonomy" id="1260251"/>
    <lineage>
        <taxon>Bacteria</taxon>
        <taxon>Pseudomonadati</taxon>
        <taxon>Pseudomonadota</taxon>
        <taxon>Gammaproteobacteria</taxon>
        <taxon>Chromatiales</taxon>
        <taxon>Ectothiorhodospiraceae</taxon>
        <taxon>Spiribacter</taxon>
    </lineage>
</organism>
<dbReference type="OrthoDB" id="6717649at2"/>
<reference evidence="2 3" key="1">
    <citation type="journal article" date="2013" name="Genome Announc.">
        <title>Draft Genome of Spiribacter salinus M19-40, an Abundant Gammaproteobacterium in Aquatic Hypersaline Environments.</title>
        <authorList>
            <person name="Leon M.J."/>
            <person name="Ghai R."/>
            <person name="Fernandez A.B."/>
            <person name="Sanchez-Porro C."/>
            <person name="Rodriguez-Valera F."/>
            <person name="Ventosa A."/>
        </authorList>
    </citation>
    <scope>NUCLEOTIDE SEQUENCE [LARGE SCALE GENOMIC DNA]</scope>
    <source>
        <strain evidence="2">M19-40</strain>
    </source>
</reference>
<keyword evidence="1" id="KW-0472">Membrane</keyword>
<sequence>MNPSDVIQRILGIALLRAGPQDLPYSTGLMGTVIALTAAVNYPVIQRYTPDAEPLAQIGLLVAYNLGFLLAALSLRGHGPRFVQTASALFGSDIVISAVALPILLVIGRPDEANALAALAFLALLIWNIAVVRHILSAALALGGLASLATSLAYIFGASAFVRALTSG</sequence>
<feature type="transmembrane region" description="Helical" evidence="1">
    <location>
        <begin position="113"/>
        <end position="132"/>
    </location>
</feature>